<dbReference type="EMBL" id="MU802021">
    <property type="protein sequence ID" value="KAJ3983468.1"/>
    <property type="molecule type" value="Genomic_DNA"/>
</dbReference>
<organism evidence="1 3">
    <name type="scientific">Lentinula detonsa</name>
    <dbReference type="NCBI Taxonomy" id="2804962"/>
    <lineage>
        <taxon>Eukaryota</taxon>
        <taxon>Fungi</taxon>
        <taxon>Dikarya</taxon>
        <taxon>Basidiomycota</taxon>
        <taxon>Agaricomycotina</taxon>
        <taxon>Agaricomycetes</taxon>
        <taxon>Agaricomycetidae</taxon>
        <taxon>Agaricales</taxon>
        <taxon>Marasmiineae</taxon>
        <taxon>Omphalotaceae</taxon>
        <taxon>Lentinula</taxon>
    </lineage>
</organism>
<dbReference type="Proteomes" id="UP001142393">
    <property type="component" value="Unassembled WGS sequence"/>
</dbReference>
<sequence>MGSTLSSVSSAFTKDAEDASYNGYPSEDDVSSVRDYMLEIFPIEIIDLILDFGEYWPCLRVDSNDEIEAVASSTVTGEATWLYLISPPILPKEMPGTDSRHRRVRKVQFETESHDQGWTSTPANKGTYNGSWSWFEAIIYRASASPCWLDLTSGPFNLGATFTGSDIKELFPNPDPNGWHIQSNVVASRESRVHSITWTEYEDPEVHVDPKSLKGREGLGHELVRSLEPDDRVMLIAKSKFRGWTNHTYRGSIEIFYSV</sequence>
<evidence type="ECO:0000313" key="1">
    <source>
        <dbReference type="EMBL" id="KAJ3739085.1"/>
    </source>
</evidence>
<gene>
    <name evidence="1" type="ORF">DFH05DRAFT_1464183</name>
    <name evidence="2" type="ORF">F5890DRAFT_1522904</name>
</gene>
<dbReference type="Proteomes" id="UP001163850">
    <property type="component" value="Unassembled WGS sequence"/>
</dbReference>
<reference evidence="2" key="1">
    <citation type="submission" date="2022-08" db="EMBL/GenBank/DDBJ databases">
        <authorList>
            <consortium name="DOE Joint Genome Institute"/>
            <person name="Min B."/>
            <person name="Riley R."/>
            <person name="Sierra-Patev S."/>
            <person name="Naranjo-Ortiz M."/>
            <person name="Looney B."/>
            <person name="Konkel Z."/>
            <person name="Slot J.C."/>
            <person name="Sakamoto Y."/>
            <person name="Steenwyk J.L."/>
            <person name="Rokas A."/>
            <person name="Carro J."/>
            <person name="Camarero S."/>
            <person name="Ferreira P."/>
            <person name="Molpeceres G."/>
            <person name="Ruiz-Duenas F.J."/>
            <person name="Serrano A."/>
            <person name="Henrissat B."/>
            <person name="Drula E."/>
            <person name="Hughes K.W."/>
            <person name="Mata J.L."/>
            <person name="Ishikawa N.K."/>
            <person name="Vargas-Isla R."/>
            <person name="Ushijima S."/>
            <person name="Smith C.A."/>
            <person name="Ahrendt S."/>
            <person name="Andreopoulos W."/>
            <person name="He G."/>
            <person name="Labutti K."/>
            <person name="Lipzen A."/>
            <person name="Ng V."/>
            <person name="Sandor L."/>
            <person name="Barry K."/>
            <person name="Martinez A.T."/>
            <person name="Xiao Y."/>
            <person name="Gibbons J.G."/>
            <person name="Terashima K."/>
            <person name="Hibbett D.S."/>
            <person name="Grigoriev I.V."/>
        </authorList>
    </citation>
    <scope>NUCLEOTIDE SEQUENCE</scope>
    <source>
        <strain evidence="2">TFB7829</strain>
    </source>
</reference>
<accession>A0A9W8NQQ4</accession>
<reference evidence="1 3" key="3">
    <citation type="journal article" date="2023" name="Proc. Natl. Acad. Sci. U.S.A.">
        <title>A global phylogenomic analysis of the shiitake genus Lentinula.</title>
        <authorList>
            <person name="Sierra-Patev S."/>
            <person name="Min B."/>
            <person name="Naranjo-Ortiz M."/>
            <person name="Looney B."/>
            <person name="Konkel Z."/>
            <person name="Slot J.C."/>
            <person name="Sakamoto Y."/>
            <person name="Steenwyk J.L."/>
            <person name="Rokas A."/>
            <person name="Carro J."/>
            <person name="Camarero S."/>
            <person name="Ferreira P."/>
            <person name="Molpeceres G."/>
            <person name="Ruiz-Duenas F.J."/>
            <person name="Serrano A."/>
            <person name="Henrissat B."/>
            <person name="Drula E."/>
            <person name="Hughes K.W."/>
            <person name="Mata J.L."/>
            <person name="Ishikawa N.K."/>
            <person name="Vargas-Isla R."/>
            <person name="Ushijima S."/>
            <person name="Smith C.A."/>
            <person name="Donoghue J."/>
            <person name="Ahrendt S."/>
            <person name="Andreopoulos W."/>
            <person name="He G."/>
            <person name="LaButti K."/>
            <person name="Lipzen A."/>
            <person name="Ng V."/>
            <person name="Riley R."/>
            <person name="Sandor L."/>
            <person name="Barry K."/>
            <person name="Martinez A.T."/>
            <person name="Xiao Y."/>
            <person name="Gibbons J.G."/>
            <person name="Terashima K."/>
            <person name="Grigoriev I.V."/>
            <person name="Hibbett D."/>
        </authorList>
    </citation>
    <scope>NUCLEOTIDE SEQUENCE [LARGE SCALE GENOMIC DNA]</scope>
    <source>
        <strain evidence="1 3">TFB7810</strain>
    </source>
</reference>
<evidence type="ECO:0000313" key="3">
    <source>
        <dbReference type="Proteomes" id="UP001142393"/>
    </source>
</evidence>
<keyword evidence="3" id="KW-1185">Reference proteome</keyword>
<dbReference type="AlphaFoldDB" id="A0A9W8NQQ4"/>
<evidence type="ECO:0000313" key="2">
    <source>
        <dbReference type="EMBL" id="KAJ3983468.1"/>
    </source>
</evidence>
<protein>
    <submittedName>
        <fullName evidence="1">Uncharacterized protein</fullName>
    </submittedName>
</protein>
<comment type="caution">
    <text evidence="1">The sequence shown here is derived from an EMBL/GenBank/DDBJ whole genome shotgun (WGS) entry which is preliminary data.</text>
</comment>
<dbReference type="EMBL" id="JANVFU010000020">
    <property type="protein sequence ID" value="KAJ3739085.1"/>
    <property type="molecule type" value="Genomic_DNA"/>
</dbReference>
<proteinExistence type="predicted"/>
<reference evidence="1" key="2">
    <citation type="submission" date="2022-08" db="EMBL/GenBank/DDBJ databases">
        <authorList>
            <consortium name="DOE Joint Genome Institute"/>
            <person name="Min B."/>
            <person name="Sierra-Patev S."/>
            <person name="Naranjo-Ortiz M."/>
            <person name="Looney B."/>
            <person name="Konkel Z."/>
            <person name="Slot J.C."/>
            <person name="Sakamoto Y."/>
            <person name="Steenwyk J.L."/>
            <person name="Rokas A."/>
            <person name="Carro J."/>
            <person name="Camarero S."/>
            <person name="Ferreira P."/>
            <person name="Molpeceres G."/>
            <person name="Ruiz-duenas F.J."/>
            <person name="Serrano A."/>
            <person name="Henrissat B."/>
            <person name="Drula E."/>
            <person name="Hughes K.W."/>
            <person name="Mata J.L."/>
            <person name="Ishikawa N.K."/>
            <person name="Vargas-Isla R."/>
            <person name="Ushijima S."/>
            <person name="Smith C.A."/>
            <person name="Ahrendt S."/>
            <person name="Andreopoulos W."/>
            <person name="He G."/>
            <person name="LaButti K."/>
            <person name="Lipzen A."/>
            <person name="Ng V."/>
            <person name="Riley R."/>
            <person name="Sandor L."/>
            <person name="Barry K."/>
            <person name="Martinez A.T."/>
            <person name="Xiao Y."/>
            <person name="Gibbons J.G."/>
            <person name="Terashima K."/>
            <person name="Hibbett D.S."/>
            <person name="Grigoriev I.V."/>
        </authorList>
    </citation>
    <scope>NUCLEOTIDE SEQUENCE</scope>
    <source>
        <strain evidence="1">TFB7810</strain>
    </source>
</reference>
<name>A0A9W8NQQ4_9AGAR</name>
<accession>A0AA38PY58</accession>